<dbReference type="Pfam" id="PF25209">
    <property type="entry name" value="Phage_capsid_4"/>
    <property type="match status" value="1"/>
</dbReference>
<dbReference type="GO" id="GO:0009368">
    <property type="term" value="C:endopeptidase Clp complex"/>
    <property type="evidence" value="ECO:0007669"/>
    <property type="project" value="TreeGrafter"/>
</dbReference>
<dbReference type="GO" id="GO:0051117">
    <property type="term" value="F:ATPase binding"/>
    <property type="evidence" value="ECO:0007669"/>
    <property type="project" value="TreeGrafter"/>
</dbReference>
<organism evidence="5 6">
    <name type="scientific">Pelagimonas varians</name>
    <dbReference type="NCBI Taxonomy" id="696760"/>
    <lineage>
        <taxon>Bacteria</taxon>
        <taxon>Pseudomonadati</taxon>
        <taxon>Pseudomonadota</taxon>
        <taxon>Alphaproteobacteria</taxon>
        <taxon>Rhodobacterales</taxon>
        <taxon>Roseobacteraceae</taxon>
        <taxon>Pelagimonas</taxon>
    </lineage>
</organism>
<keyword evidence="2 5" id="KW-0378">Hydrolase</keyword>
<dbReference type="GO" id="GO:0004176">
    <property type="term" value="F:ATP-dependent peptidase activity"/>
    <property type="evidence" value="ECO:0007669"/>
    <property type="project" value="TreeGrafter"/>
</dbReference>
<reference evidence="5 6" key="1">
    <citation type="submission" date="2017-05" db="EMBL/GenBank/DDBJ databases">
        <authorList>
            <person name="Song R."/>
            <person name="Chenine A.L."/>
            <person name="Ruprecht R.M."/>
        </authorList>
    </citation>
    <scope>NUCLEOTIDE SEQUENCE [LARGE SCALE GENOMIC DNA]</scope>
    <source>
        <strain evidence="5 6">CECT 8663</strain>
    </source>
</reference>
<name>A0A238KEN1_9RHOB</name>
<evidence type="ECO:0000256" key="3">
    <source>
        <dbReference type="ARBA" id="ARBA00022825"/>
    </source>
</evidence>
<dbReference type="EC" id="3.4.21.92" evidence="5"/>
<dbReference type="AlphaFoldDB" id="A0A238KEN1"/>
<evidence type="ECO:0000256" key="4">
    <source>
        <dbReference type="SAM" id="MobiDB-lite"/>
    </source>
</evidence>
<dbReference type="Gene3D" id="3.90.226.10">
    <property type="entry name" value="2-enoyl-CoA Hydratase, Chain A, domain 1"/>
    <property type="match status" value="1"/>
</dbReference>
<dbReference type="EMBL" id="FXYH01000006">
    <property type="protein sequence ID" value="SMX40602.1"/>
    <property type="molecule type" value="Genomic_DNA"/>
</dbReference>
<feature type="compositionally biased region" description="Low complexity" evidence="4">
    <location>
        <begin position="219"/>
        <end position="232"/>
    </location>
</feature>
<feature type="compositionally biased region" description="Low complexity" evidence="4">
    <location>
        <begin position="244"/>
        <end position="258"/>
    </location>
</feature>
<dbReference type="PANTHER" id="PTHR10381">
    <property type="entry name" value="ATP-DEPENDENT CLP PROTEASE PROTEOLYTIC SUBUNIT"/>
    <property type="match status" value="1"/>
</dbReference>
<keyword evidence="1 5" id="KW-0645">Protease</keyword>
<evidence type="ECO:0000256" key="2">
    <source>
        <dbReference type="ARBA" id="ARBA00022801"/>
    </source>
</evidence>
<dbReference type="NCBIfam" id="NF045542">
    <property type="entry name" value="Clp_rel_HeadMat"/>
    <property type="match status" value="1"/>
</dbReference>
<dbReference type="CDD" id="cd07016">
    <property type="entry name" value="S14_ClpP_1"/>
    <property type="match status" value="1"/>
</dbReference>
<sequence length="698" mass="74355">MNGTDLILNDEIILEGHVLEHDWCQWMDGGCFSARMVREALAEFSGDVTVRVNSGGGDPFEGEAIRVALAAHTGQVTAIVGGVAASAASLLIMGAHRIEISEGSFIMIHDPSTRLFGGADDLRQEADRLDTLAATYAQVYASRSGQPSETVAQMMAVETWLGGADAVSRGFADGLAGAESDDSSEALSTAQSMHSLSRQAMQRCLTHFSASGQAPVSKPSAPAAHQQASMAATQEAPMPEENPAVETPTTQPQPAAVTMSAGDTTAAEQRGATMERTRQNSIREMARPFMAAGQLSEAQVDVLINEGTPAESAGNRLMAVMAAAEQPIAPGSDSPARITCDEVDTRMEGMIQAMMRDFSGPGEQFRGMSVRGLAMELGGSRGFNINQQIATGMRATSMMGGAHGVSDFAYITTEVMNRSLIAEYDRRGAGWDVVTGTPLSASDFRELHNVRFGGDFQLKTVKENGEYEEATLKDEAEGLTIERRGRTISLTFEAVVNDDMGAFGRIPREFAMAARMMEASMVWKLIRSNAALKSDGTALFHADHKNLASSGSALSVSSVGAGRKSMWRQTAFGSKDEEDFLNITPNILLVPDALETVALKFTSDITPAKGDDVNPYRRSLTPHVVPNIGAAVTGGSDTAWYLISSDLPPISVANLEGYEAPTVRTIEGMNPDKVTMNARHIFGAAATEHRGVYKNPGQ</sequence>
<accession>A0A238KEN1</accession>
<evidence type="ECO:0000313" key="5">
    <source>
        <dbReference type="EMBL" id="SMX40602.1"/>
    </source>
</evidence>
<dbReference type="GO" id="GO:0004252">
    <property type="term" value="F:serine-type endopeptidase activity"/>
    <property type="evidence" value="ECO:0007669"/>
    <property type="project" value="UniProtKB-EC"/>
</dbReference>
<dbReference type="GO" id="GO:0006515">
    <property type="term" value="P:protein quality control for misfolded or incompletely synthesized proteins"/>
    <property type="evidence" value="ECO:0007669"/>
    <property type="project" value="TreeGrafter"/>
</dbReference>
<dbReference type="RefSeq" id="WP_170125859.1">
    <property type="nucleotide sequence ID" value="NZ_FXYH01000006.1"/>
</dbReference>
<keyword evidence="6" id="KW-1185">Reference proteome</keyword>
<dbReference type="Pfam" id="PF00574">
    <property type="entry name" value="CLP_protease"/>
    <property type="match status" value="1"/>
</dbReference>
<evidence type="ECO:0000256" key="1">
    <source>
        <dbReference type="ARBA" id="ARBA00022670"/>
    </source>
</evidence>
<dbReference type="InterPro" id="IPR023562">
    <property type="entry name" value="ClpP/TepA"/>
</dbReference>
<keyword evidence="3" id="KW-0720">Serine protease</keyword>
<gene>
    <name evidence="5" type="primary">clpP1</name>
    <name evidence="5" type="ORF">PEV8663_02056</name>
</gene>
<evidence type="ECO:0000313" key="6">
    <source>
        <dbReference type="Proteomes" id="UP000220836"/>
    </source>
</evidence>
<dbReference type="PANTHER" id="PTHR10381:SF70">
    <property type="entry name" value="ATP-DEPENDENT CLP PROTEASE PROTEOLYTIC SUBUNIT"/>
    <property type="match status" value="1"/>
</dbReference>
<feature type="region of interest" description="Disordered" evidence="4">
    <location>
        <begin position="210"/>
        <end position="277"/>
    </location>
</feature>
<proteinExistence type="predicted"/>
<dbReference type="SUPFAM" id="SSF52096">
    <property type="entry name" value="ClpP/crotonase"/>
    <property type="match status" value="1"/>
</dbReference>
<dbReference type="InterPro" id="IPR029045">
    <property type="entry name" value="ClpP/crotonase-like_dom_sf"/>
</dbReference>
<protein>
    <submittedName>
        <fullName evidence="5">ATP-dependent Clp protease proteolytic subunit 1</fullName>
        <ecNumber evidence="5">3.4.21.92</ecNumber>
    </submittedName>
</protein>
<dbReference type="Proteomes" id="UP000220836">
    <property type="component" value="Unassembled WGS sequence"/>
</dbReference>